<dbReference type="OrthoDB" id="544340at2759"/>
<sequence>MSSLVAMQLGSAAGSAGTLKVLSFYAVSEIAESRKDRALLLNSIASLVLLGNQHSYLVAATTQDALEQCQALRLPCSNFTNLDSYNEKRVTWTKVLVAARLLSVMPERSVLHTTDYDTVYLKPLAPALYYFFHNGTRGRADLTMMRDEVPLHTLLSRSPTNASQTMVPLVNTGVVFAKQGGRTRHLYDRYASTAAGRRATEALGFHRLMLRSWALCTDPYNCHAVTRHGVTAALARHGDPVFTPGTSSQQPQCPPCTWAIPEAIDDGGYMVMDCKYDRNHCDIRERLYVHAICTNNKIETLRGLGLWFLQDDDDLKVNFIAITEAGLPCLAPLDQALLQIA</sequence>
<gene>
    <name evidence="1" type="ORF">GPECTOR_19g327</name>
</gene>
<proteinExistence type="predicted"/>
<dbReference type="STRING" id="33097.A0A150GJ98"/>
<keyword evidence="2" id="KW-1185">Reference proteome</keyword>
<protein>
    <submittedName>
        <fullName evidence="1">Uncharacterized protein</fullName>
    </submittedName>
</protein>
<accession>A0A150GJ98</accession>
<evidence type="ECO:0000313" key="1">
    <source>
        <dbReference type="EMBL" id="KXZ49876.1"/>
    </source>
</evidence>
<dbReference type="EMBL" id="LSYV01000020">
    <property type="protein sequence ID" value="KXZ49876.1"/>
    <property type="molecule type" value="Genomic_DNA"/>
</dbReference>
<dbReference type="AlphaFoldDB" id="A0A150GJ98"/>
<organism evidence="1 2">
    <name type="scientific">Gonium pectorale</name>
    <name type="common">Green alga</name>
    <dbReference type="NCBI Taxonomy" id="33097"/>
    <lineage>
        <taxon>Eukaryota</taxon>
        <taxon>Viridiplantae</taxon>
        <taxon>Chlorophyta</taxon>
        <taxon>core chlorophytes</taxon>
        <taxon>Chlorophyceae</taxon>
        <taxon>CS clade</taxon>
        <taxon>Chlamydomonadales</taxon>
        <taxon>Volvocaceae</taxon>
        <taxon>Gonium</taxon>
    </lineage>
</organism>
<name>A0A150GJ98_GONPE</name>
<evidence type="ECO:0000313" key="2">
    <source>
        <dbReference type="Proteomes" id="UP000075714"/>
    </source>
</evidence>
<reference evidence="2" key="1">
    <citation type="journal article" date="2016" name="Nat. Commun.">
        <title>The Gonium pectorale genome demonstrates co-option of cell cycle regulation during the evolution of multicellularity.</title>
        <authorList>
            <person name="Hanschen E.R."/>
            <person name="Marriage T.N."/>
            <person name="Ferris P.J."/>
            <person name="Hamaji T."/>
            <person name="Toyoda A."/>
            <person name="Fujiyama A."/>
            <person name="Neme R."/>
            <person name="Noguchi H."/>
            <person name="Minakuchi Y."/>
            <person name="Suzuki M."/>
            <person name="Kawai-Toyooka H."/>
            <person name="Smith D.R."/>
            <person name="Sparks H."/>
            <person name="Anderson J."/>
            <person name="Bakaric R."/>
            <person name="Luria V."/>
            <person name="Karger A."/>
            <person name="Kirschner M.W."/>
            <person name="Durand P.M."/>
            <person name="Michod R.E."/>
            <person name="Nozaki H."/>
            <person name="Olson B.J."/>
        </authorList>
    </citation>
    <scope>NUCLEOTIDE SEQUENCE [LARGE SCALE GENOMIC DNA]</scope>
    <source>
        <strain evidence="2">NIES-2863</strain>
    </source>
</reference>
<dbReference type="Proteomes" id="UP000075714">
    <property type="component" value="Unassembled WGS sequence"/>
</dbReference>
<comment type="caution">
    <text evidence="1">The sequence shown here is derived from an EMBL/GenBank/DDBJ whole genome shotgun (WGS) entry which is preliminary data.</text>
</comment>